<keyword evidence="12" id="KW-1185">Reference proteome</keyword>
<comment type="similarity">
    <text evidence="2">Belongs to the peptidase S15 family.</text>
</comment>
<organism evidence="11 12">
    <name type="scientific">Nonomuraea polychroma</name>
    <dbReference type="NCBI Taxonomy" id="46176"/>
    <lineage>
        <taxon>Bacteria</taxon>
        <taxon>Bacillati</taxon>
        <taxon>Actinomycetota</taxon>
        <taxon>Actinomycetes</taxon>
        <taxon>Streptosporangiales</taxon>
        <taxon>Streptosporangiaceae</taxon>
        <taxon>Nonomuraea</taxon>
    </lineage>
</organism>
<dbReference type="InterPro" id="IPR005674">
    <property type="entry name" value="CocE/Ser_esterase"/>
</dbReference>
<dbReference type="InterPro" id="IPR008979">
    <property type="entry name" value="Galactose-bd-like_sf"/>
</dbReference>
<dbReference type="EMBL" id="SAUN01000001">
    <property type="protein sequence ID" value="RVX47274.1"/>
    <property type="molecule type" value="Genomic_DNA"/>
</dbReference>
<evidence type="ECO:0000256" key="9">
    <source>
        <dbReference type="SAM" id="SignalP"/>
    </source>
</evidence>
<dbReference type="InterPro" id="IPR008252">
    <property type="entry name" value="Pept_S15_Xpro"/>
</dbReference>
<keyword evidence="5" id="KW-0645">Protease</keyword>
<dbReference type="RefSeq" id="WP_127939734.1">
    <property type="nucleotide sequence ID" value="NZ_SAUN01000001.1"/>
</dbReference>
<gene>
    <name evidence="11" type="ORF">EDD27_10197</name>
</gene>
<evidence type="ECO:0000256" key="7">
    <source>
        <dbReference type="ARBA" id="ARBA00022825"/>
    </source>
</evidence>
<dbReference type="Gene3D" id="1.10.246.70">
    <property type="match status" value="1"/>
</dbReference>
<name>A0A438MNA3_9ACTN</name>
<evidence type="ECO:0000256" key="3">
    <source>
        <dbReference type="ARBA" id="ARBA00012463"/>
    </source>
</evidence>
<dbReference type="GO" id="GO:0006508">
    <property type="term" value="P:proteolysis"/>
    <property type="evidence" value="ECO:0007669"/>
    <property type="project" value="UniProtKB-KW"/>
</dbReference>
<proteinExistence type="inferred from homology"/>
<evidence type="ECO:0000256" key="1">
    <source>
        <dbReference type="ARBA" id="ARBA00000123"/>
    </source>
</evidence>
<dbReference type="PRINTS" id="PR00923">
    <property type="entry name" value="LACTOPTASE"/>
</dbReference>
<dbReference type="Pfam" id="PF02129">
    <property type="entry name" value="Peptidase_S15"/>
    <property type="match status" value="1"/>
</dbReference>
<dbReference type="InterPro" id="IPR029058">
    <property type="entry name" value="AB_hydrolase_fold"/>
</dbReference>
<evidence type="ECO:0000256" key="5">
    <source>
        <dbReference type="ARBA" id="ARBA00022670"/>
    </source>
</evidence>
<keyword evidence="6" id="KW-0378">Hydrolase</keyword>
<dbReference type="EC" id="3.4.14.11" evidence="3"/>
<keyword evidence="7" id="KW-0720">Serine protease</keyword>
<evidence type="ECO:0000256" key="4">
    <source>
        <dbReference type="ARBA" id="ARBA00022438"/>
    </source>
</evidence>
<feature type="signal peptide" evidence="9">
    <location>
        <begin position="1"/>
        <end position="27"/>
    </location>
</feature>
<dbReference type="SUPFAM" id="SSF53474">
    <property type="entry name" value="alpha/beta-Hydrolases"/>
    <property type="match status" value="1"/>
</dbReference>
<dbReference type="NCBIfam" id="NF003780">
    <property type="entry name" value="PRK05371.1-1"/>
    <property type="match status" value="1"/>
</dbReference>
<reference evidence="11 12" key="1">
    <citation type="submission" date="2019-01" db="EMBL/GenBank/DDBJ databases">
        <title>Sequencing the genomes of 1000 actinobacteria strains.</title>
        <authorList>
            <person name="Klenk H.-P."/>
        </authorList>
    </citation>
    <scope>NUCLEOTIDE SEQUENCE [LARGE SCALE GENOMIC DNA]</scope>
    <source>
        <strain evidence="11 12">DSM 43925</strain>
    </source>
</reference>
<evidence type="ECO:0000259" key="10">
    <source>
        <dbReference type="SMART" id="SM00939"/>
    </source>
</evidence>
<dbReference type="SMART" id="SM00939">
    <property type="entry name" value="PepX_C"/>
    <property type="match status" value="1"/>
</dbReference>
<dbReference type="GO" id="GO:0004177">
    <property type="term" value="F:aminopeptidase activity"/>
    <property type="evidence" value="ECO:0007669"/>
    <property type="project" value="UniProtKB-KW"/>
</dbReference>
<dbReference type="GO" id="GO:0008236">
    <property type="term" value="F:serine-type peptidase activity"/>
    <property type="evidence" value="ECO:0007669"/>
    <property type="project" value="UniProtKB-KW"/>
</dbReference>
<evidence type="ECO:0000256" key="6">
    <source>
        <dbReference type="ARBA" id="ARBA00022801"/>
    </source>
</evidence>
<evidence type="ECO:0000313" key="12">
    <source>
        <dbReference type="Proteomes" id="UP000284824"/>
    </source>
</evidence>
<evidence type="ECO:0000256" key="8">
    <source>
        <dbReference type="ARBA" id="ARBA00030045"/>
    </source>
</evidence>
<dbReference type="InterPro" id="IPR013736">
    <property type="entry name" value="Xaa-Pro_dipept_C"/>
</dbReference>
<keyword evidence="9" id="KW-0732">Signal</keyword>
<dbReference type="Pfam" id="PF08530">
    <property type="entry name" value="PepX_C"/>
    <property type="match status" value="1"/>
</dbReference>
<dbReference type="OrthoDB" id="5240615at2"/>
<comment type="catalytic activity">
    <reaction evidence="1">
        <text>Hydrolyzes Xaa-Pro-|- bonds to release unblocked, N-terminal dipeptides from substrates including Ala-Pro-|-p-nitroanilide and (sequentially) Tyr-Pro-|-Phe-Pro-|-Gly-Pro-|-Ile.</text>
        <dbReference type="EC" id="3.4.14.11"/>
    </reaction>
</comment>
<dbReference type="Proteomes" id="UP000284824">
    <property type="component" value="Unassembled WGS sequence"/>
</dbReference>
<comment type="caution">
    <text evidence="11">The sequence shown here is derived from an EMBL/GenBank/DDBJ whole genome shotgun (WGS) entry which is preliminary data.</text>
</comment>
<feature type="chain" id="PRO_5019146517" description="Xaa-Pro dipeptidyl-peptidase" evidence="9">
    <location>
        <begin position="28"/>
        <end position="626"/>
    </location>
</feature>
<dbReference type="SUPFAM" id="SSF49785">
    <property type="entry name" value="Galactose-binding domain-like"/>
    <property type="match status" value="1"/>
</dbReference>
<feature type="domain" description="Xaa-Pro dipeptidyl-peptidase C-terminal" evidence="10">
    <location>
        <begin position="369"/>
        <end position="619"/>
    </location>
</feature>
<dbReference type="GO" id="GO:0008239">
    <property type="term" value="F:dipeptidyl-peptidase activity"/>
    <property type="evidence" value="ECO:0007669"/>
    <property type="project" value="UniProtKB-EC"/>
</dbReference>
<accession>A0A438MNA3</accession>
<sequence length="626" mass="67909">MHPRKALAVPLAAILIAALTGTTPAAADTPAIKVENNATQPVFSRADAIKQTVFVEVAGTDSDNDGAPDRVAVDILRPKETDQGLKVPVIMEASPYYAGGNDVSNHPVDVDENGNPLPTLKALANKLAAEPFDGYYDNYFVPRGYAIALVENLGSGRATGCPTSGDRNETAGPKAAIDWLNGRAKGFDAAGNPVQATWSTGKVGMIGVSYNGTLPNAVAATGVEGLETIVPIAAISSWYDYYRANGGVLAPGGFQGEDLDVLAKYVLTRENGQEACGALIDQITATQDRITGDYSPVWDARNYMNDVGKVKASVFVVHGLNDWNVKTKQFAQWWYALAKQNVPRKIWLHQGTHMNPFSLRTVEWLRQLHGWFDHWLYGIDSGIMREPQADVEIAAGQWAQHKSWPLPGATAVPLHLGAGQRLSLAPRPLSAKESFVDQKARTAEQLVEATGSDPNRLAYTTGELPADVRISGTPTVSVRASFKNGASPYLTALLVDYGTDVRPNGSLLSTGQTYCYGQGVPGDTGCTTLRVLGTATTPYKIVTRGWLDVRNRHRPDKTEPLRPGKEYTFTWDFQPTDYLFKKGHRLGLVIISTDYDYTLRYPPGTEITVSPGHSSLRLPMVTPARW</sequence>
<dbReference type="InterPro" id="IPR000383">
    <property type="entry name" value="Xaa-Pro-like_dom"/>
</dbReference>
<evidence type="ECO:0000313" key="11">
    <source>
        <dbReference type="EMBL" id="RVX47274.1"/>
    </source>
</evidence>
<keyword evidence="4" id="KW-0031">Aminopeptidase</keyword>
<dbReference type="Gene3D" id="2.60.120.260">
    <property type="entry name" value="Galactose-binding domain-like"/>
    <property type="match status" value="1"/>
</dbReference>
<dbReference type="Gene3D" id="3.40.50.1820">
    <property type="entry name" value="alpha/beta hydrolase"/>
    <property type="match status" value="1"/>
</dbReference>
<dbReference type="NCBIfam" id="TIGR00976">
    <property type="entry name" value="CocE_NonD"/>
    <property type="match status" value="1"/>
</dbReference>
<protein>
    <recommendedName>
        <fullName evidence="3">Xaa-Pro dipeptidyl-peptidase</fullName>
        <ecNumber evidence="3">3.4.14.11</ecNumber>
    </recommendedName>
    <alternativeName>
        <fullName evidence="8">X-prolyl-dipeptidyl aminopeptidase</fullName>
    </alternativeName>
</protein>
<dbReference type="AlphaFoldDB" id="A0A438MNA3"/>
<evidence type="ECO:0000256" key="2">
    <source>
        <dbReference type="ARBA" id="ARBA00010819"/>
    </source>
</evidence>